<dbReference type="STRING" id="212818.A0A0D2AFW4"/>
<feature type="compositionally biased region" description="Acidic residues" evidence="4">
    <location>
        <begin position="116"/>
        <end position="130"/>
    </location>
</feature>
<accession>A0A0D2AFW4</accession>
<feature type="compositionally biased region" description="Low complexity" evidence="4">
    <location>
        <begin position="50"/>
        <end position="62"/>
    </location>
</feature>
<dbReference type="VEuPathDB" id="FungiDB:PV10_01519"/>
<feature type="region of interest" description="Disordered" evidence="4">
    <location>
        <begin position="110"/>
        <end position="202"/>
    </location>
</feature>
<dbReference type="OMA" id="RRHIQWA"/>
<comment type="similarity">
    <text evidence="2 3">Belongs to the YPI1 family.</text>
</comment>
<gene>
    <name evidence="5" type="ORF">PV10_01519</name>
</gene>
<dbReference type="RefSeq" id="XP_016229387.1">
    <property type="nucleotide sequence ID" value="XM_016365738.1"/>
</dbReference>
<dbReference type="EMBL" id="KN847520">
    <property type="protein sequence ID" value="KIV97813.1"/>
    <property type="molecule type" value="Genomic_DNA"/>
</dbReference>
<feature type="compositionally biased region" description="Basic and acidic residues" evidence="4">
    <location>
        <begin position="160"/>
        <end position="169"/>
    </location>
</feature>
<dbReference type="GO" id="GO:0008157">
    <property type="term" value="F:protein phosphatase 1 binding"/>
    <property type="evidence" value="ECO:0007669"/>
    <property type="project" value="TreeGrafter"/>
</dbReference>
<evidence type="ECO:0000256" key="3">
    <source>
        <dbReference type="RuleBase" id="RU367162"/>
    </source>
</evidence>
<evidence type="ECO:0000313" key="5">
    <source>
        <dbReference type="EMBL" id="KIV97813.1"/>
    </source>
</evidence>
<feature type="compositionally biased region" description="Polar residues" evidence="4">
    <location>
        <begin position="22"/>
        <end position="32"/>
    </location>
</feature>
<organism evidence="5 6">
    <name type="scientific">Exophiala mesophila</name>
    <name type="common">Black yeast-like fungus</name>
    <dbReference type="NCBI Taxonomy" id="212818"/>
    <lineage>
        <taxon>Eukaryota</taxon>
        <taxon>Fungi</taxon>
        <taxon>Dikarya</taxon>
        <taxon>Ascomycota</taxon>
        <taxon>Pezizomycotina</taxon>
        <taxon>Eurotiomycetes</taxon>
        <taxon>Chaetothyriomycetidae</taxon>
        <taxon>Chaetothyriales</taxon>
        <taxon>Herpotrichiellaceae</taxon>
        <taxon>Exophiala</taxon>
    </lineage>
</organism>
<dbReference type="AlphaFoldDB" id="A0A0D2AFW4"/>
<feature type="region of interest" description="Disordered" evidence="4">
    <location>
        <begin position="1"/>
        <end position="82"/>
    </location>
</feature>
<reference evidence="5 6" key="1">
    <citation type="submission" date="2015-01" db="EMBL/GenBank/DDBJ databases">
        <title>The Genome Sequence of Exophiala mesophila CBS40295.</title>
        <authorList>
            <consortium name="The Broad Institute Genomics Platform"/>
            <person name="Cuomo C."/>
            <person name="de Hoog S."/>
            <person name="Gorbushina A."/>
            <person name="Stielow B."/>
            <person name="Teixiera M."/>
            <person name="Abouelleil A."/>
            <person name="Chapman S.B."/>
            <person name="Priest M."/>
            <person name="Young S.K."/>
            <person name="Wortman J."/>
            <person name="Nusbaum C."/>
            <person name="Birren B."/>
        </authorList>
    </citation>
    <scope>NUCLEOTIDE SEQUENCE [LARGE SCALE GENOMIC DNA]</scope>
    <source>
        <strain evidence="5 6">CBS 40295</strain>
    </source>
</reference>
<dbReference type="GO" id="GO:0005634">
    <property type="term" value="C:nucleus"/>
    <property type="evidence" value="ECO:0007669"/>
    <property type="project" value="UniProtKB-SubCell"/>
</dbReference>
<dbReference type="HOGENOM" id="CLU_098333_0_1_1"/>
<keyword evidence="3" id="KW-0539">Nucleus</keyword>
<keyword evidence="6" id="KW-1185">Reference proteome</keyword>
<dbReference type="InterPro" id="IPR011107">
    <property type="entry name" value="PPI_Ypi1"/>
</dbReference>
<feature type="compositionally biased region" description="Basic residues" evidence="4">
    <location>
        <begin position="175"/>
        <end position="185"/>
    </location>
</feature>
<comment type="subcellular location">
    <subcellularLocation>
        <location evidence="3">Nucleus</location>
    </subcellularLocation>
</comment>
<evidence type="ECO:0000256" key="1">
    <source>
        <dbReference type="ARBA" id="ARBA00003401"/>
    </source>
</evidence>
<dbReference type="PANTHER" id="PTHR20835">
    <property type="entry name" value="E3 UBIQUITIN-PROTEIN LIGASE PPP1R11-RELATED"/>
    <property type="match status" value="1"/>
</dbReference>
<dbReference type="Proteomes" id="UP000054302">
    <property type="component" value="Unassembled WGS sequence"/>
</dbReference>
<dbReference type="OrthoDB" id="307488at2759"/>
<protein>
    <recommendedName>
        <fullName evidence="3">Type 1 phosphatases regulator</fullName>
    </recommendedName>
</protein>
<feature type="compositionally biased region" description="Low complexity" evidence="4">
    <location>
        <begin position="1"/>
        <end position="21"/>
    </location>
</feature>
<evidence type="ECO:0000256" key="2">
    <source>
        <dbReference type="ARBA" id="ARBA00005605"/>
    </source>
</evidence>
<feature type="compositionally biased region" description="Basic residues" evidence="4">
    <location>
        <begin position="146"/>
        <end position="159"/>
    </location>
</feature>
<dbReference type="GeneID" id="27319364"/>
<name>A0A0D2AFW4_EXOME</name>
<comment type="function">
    <text evidence="1 3">Regulator of type 1 phosphatases which maintains protein phosphatase activity under strict control.</text>
</comment>
<proteinExistence type="inferred from homology"/>
<dbReference type="Pfam" id="PF07491">
    <property type="entry name" value="PPI_Ypi1"/>
    <property type="match status" value="1"/>
</dbReference>
<dbReference type="GO" id="GO:0004865">
    <property type="term" value="F:protein serine/threonine phosphatase inhibitor activity"/>
    <property type="evidence" value="ECO:0007669"/>
    <property type="project" value="UniProtKB-UniRule"/>
</dbReference>
<sequence length="202" mass="21199">MASSRSSPTPSSQSRTPFSPQNGSGTTGSTRSPMRGQRLAAGSATQTITSSDVSSSHSPSPDRLVLRLRGAHDASTRSPRRQITWAEDVIDNEGLGRKSSKVCCIYHKTREFGESSSEDDSSSDSSDDSDAGGSDSPDDGGARMSGNRRGRKAGHNHGHGHGDDCDHAGDSGGKGKGKSTGKRKPSPNAYEKMPKYSTNKTS</sequence>
<evidence type="ECO:0000313" key="6">
    <source>
        <dbReference type="Proteomes" id="UP000054302"/>
    </source>
</evidence>
<dbReference type="PANTHER" id="PTHR20835:SF0">
    <property type="entry name" value="E3 UBIQUITIN-PROTEIN LIGASE PPP1R11"/>
    <property type="match status" value="1"/>
</dbReference>
<evidence type="ECO:0000256" key="4">
    <source>
        <dbReference type="SAM" id="MobiDB-lite"/>
    </source>
</evidence>